<gene>
    <name evidence="6" type="ORF">HCX60_05235</name>
</gene>
<dbReference type="GO" id="GO:0016874">
    <property type="term" value="F:ligase activity"/>
    <property type="evidence" value="ECO:0007669"/>
    <property type="project" value="UniProtKB-KW"/>
</dbReference>
<dbReference type="AlphaFoldDB" id="A0AAE6Y4L7"/>
<evidence type="ECO:0000313" key="6">
    <source>
        <dbReference type="EMBL" id="QIT43003.1"/>
    </source>
</evidence>
<name>A0AAE6Y4L7_STRAT</name>
<dbReference type="Pfam" id="PF18130">
    <property type="entry name" value="ATPgrasp_N"/>
    <property type="match status" value="1"/>
</dbReference>
<dbReference type="PROSITE" id="PS50975">
    <property type="entry name" value="ATP_GRASP"/>
    <property type="match status" value="1"/>
</dbReference>
<dbReference type="PANTHER" id="PTHR43585">
    <property type="entry name" value="FUMIPYRROLE BIOSYNTHESIS PROTEIN C"/>
    <property type="match status" value="1"/>
</dbReference>
<dbReference type="Pfam" id="PF13535">
    <property type="entry name" value="ATP-grasp_4"/>
    <property type="match status" value="1"/>
</dbReference>
<evidence type="ECO:0000256" key="1">
    <source>
        <dbReference type="ARBA" id="ARBA00022598"/>
    </source>
</evidence>
<organism evidence="6 7">
    <name type="scientific">Streptomyces antibioticus</name>
    <dbReference type="NCBI Taxonomy" id="1890"/>
    <lineage>
        <taxon>Bacteria</taxon>
        <taxon>Bacillati</taxon>
        <taxon>Actinomycetota</taxon>
        <taxon>Actinomycetes</taxon>
        <taxon>Kitasatosporales</taxon>
        <taxon>Streptomycetaceae</taxon>
        <taxon>Streptomyces</taxon>
    </lineage>
</organism>
<dbReference type="InterPro" id="IPR052032">
    <property type="entry name" value="ATP-dep_AA_Ligase"/>
</dbReference>
<accession>A0AAE6Y4L7</accession>
<dbReference type="InterPro" id="IPR041472">
    <property type="entry name" value="BL00235/CARNS1_N"/>
</dbReference>
<dbReference type="Gene3D" id="3.40.50.20">
    <property type="match status" value="1"/>
</dbReference>
<dbReference type="GO" id="GO:0005524">
    <property type="term" value="F:ATP binding"/>
    <property type="evidence" value="ECO:0007669"/>
    <property type="project" value="UniProtKB-UniRule"/>
</dbReference>
<evidence type="ECO:0000256" key="2">
    <source>
        <dbReference type="ARBA" id="ARBA00022741"/>
    </source>
</evidence>
<evidence type="ECO:0000259" key="5">
    <source>
        <dbReference type="PROSITE" id="PS50975"/>
    </source>
</evidence>
<keyword evidence="1" id="KW-0436">Ligase</keyword>
<dbReference type="SMART" id="SM01209">
    <property type="entry name" value="GARS_A"/>
    <property type="match status" value="1"/>
</dbReference>
<dbReference type="EMBL" id="CP050692">
    <property type="protein sequence ID" value="QIT43003.1"/>
    <property type="molecule type" value="Genomic_DNA"/>
</dbReference>
<sequence>MSHRPLVLVVAPGDDIYRGYCLRQVADAYDVAAITTGPLAWEQPHVVDHEIVGDFDDEAALLAAGQVLAARRPIAGVVTWAEAHLTAVARLAEHLGLATTSVESVRTCRDKAASRAAFARHGVPSAQSLAATSLDEALTAASTIGYPVVVKPASVGGSIGVIKAETQEDLADAYAFATRGVQLHGGDNTVVLVEEYLSGEEVSVECVTFQGVTTAVAVTRKELGAEPLFEETGHTLTAGDPLLTIVAPIAAAAVKATGTVNGIQHVELRLTSTGPRVIEVNGRIGGDWIGWAVWQATGLSLPQIAADLAVGWEPDLTPTRQQAVAIKVLYAPASGTLTQRAIANGFAETAGWVHGPAWLFEEGDEVLLPPEGDLDSARVGLFATHADTLELAVARRTVTANHIALAVTDSAQR</sequence>
<evidence type="ECO:0000313" key="7">
    <source>
        <dbReference type="Proteomes" id="UP000502504"/>
    </source>
</evidence>
<dbReference type="SUPFAM" id="SSF56059">
    <property type="entry name" value="Glutathione synthetase ATP-binding domain-like"/>
    <property type="match status" value="1"/>
</dbReference>
<evidence type="ECO:0000256" key="3">
    <source>
        <dbReference type="ARBA" id="ARBA00022840"/>
    </source>
</evidence>
<dbReference type="Gene3D" id="3.30.470.20">
    <property type="entry name" value="ATP-grasp fold, B domain"/>
    <property type="match status" value="1"/>
</dbReference>
<keyword evidence="2 4" id="KW-0547">Nucleotide-binding</keyword>
<dbReference type="GO" id="GO:0046872">
    <property type="term" value="F:metal ion binding"/>
    <property type="evidence" value="ECO:0007669"/>
    <property type="project" value="InterPro"/>
</dbReference>
<evidence type="ECO:0000256" key="4">
    <source>
        <dbReference type="PROSITE-ProRule" id="PRU00409"/>
    </source>
</evidence>
<keyword evidence="3 4" id="KW-0067">ATP-binding</keyword>
<feature type="domain" description="ATP-grasp" evidence="5">
    <location>
        <begin position="115"/>
        <end position="310"/>
    </location>
</feature>
<proteinExistence type="predicted"/>
<dbReference type="Proteomes" id="UP000502504">
    <property type="component" value="Chromosome"/>
</dbReference>
<dbReference type="PANTHER" id="PTHR43585:SF2">
    <property type="entry name" value="ATP-GRASP ENZYME FSQD"/>
    <property type="match status" value="1"/>
</dbReference>
<protein>
    <submittedName>
        <fullName evidence="6">ATP-grasp domain-containing protein</fullName>
    </submittedName>
</protein>
<dbReference type="RefSeq" id="WP_107419032.1">
    <property type="nucleotide sequence ID" value="NZ_CM007717.1"/>
</dbReference>
<dbReference type="InterPro" id="IPR011761">
    <property type="entry name" value="ATP-grasp"/>
</dbReference>
<reference evidence="6 7" key="1">
    <citation type="submission" date="2020-03" db="EMBL/GenBank/DDBJ databases">
        <title>Is there a link between lipid content and antibiotic production in Streptomyces?</title>
        <authorList>
            <person name="David M."/>
            <person name="Lejeune C."/>
            <person name="Abreu S."/>
            <person name="Thibessard A."/>
            <person name="Leblond P."/>
            <person name="Chaminade P."/>
            <person name="Virolle M.-J."/>
        </authorList>
    </citation>
    <scope>NUCLEOTIDE SEQUENCE [LARGE SCALE GENOMIC DNA]</scope>
    <source>
        <strain evidence="6 7">DSM 41481</strain>
    </source>
</reference>